<evidence type="ECO:0000313" key="1">
    <source>
        <dbReference type="EMBL" id="ANS70778.1"/>
    </source>
</evidence>
<keyword evidence="2" id="KW-1185">Reference proteome</keyword>
<proteinExistence type="predicted"/>
<dbReference type="Proteomes" id="UP000092598">
    <property type="component" value="Chromosome"/>
</dbReference>
<dbReference type="AlphaFoldDB" id="A0A1B1MQB9"/>
<gene>
    <name evidence="1" type="ORF">SLINC_8554</name>
</gene>
<name>A0A1B1MQB9_STRLN</name>
<organism evidence="1 2">
    <name type="scientific">Streptomyces lincolnensis</name>
    <dbReference type="NCBI Taxonomy" id="1915"/>
    <lineage>
        <taxon>Bacteria</taxon>
        <taxon>Bacillati</taxon>
        <taxon>Actinomycetota</taxon>
        <taxon>Actinomycetes</taxon>
        <taxon>Kitasatosporales</taxon>
        <taxon>Streptomycetaceae</taxon>
        <taxon>Streptomyces</taxon>
    </lineage>
</organism>
<evidence type="ECO:0000313" key="2">
    <source>
        <dbReference type="Proteomes" id="UP000092598"/>
    </source>
</evidence>
<accession>A0A1B1MQB9</accession>
<protein>
    <submittedName>
        <fullName evidence="1">Uncharacterized protein</fullName>
    </submittedName>
</protein>
<dbReference type="KEGG" id="sls:SLINC_8554"/>
<sequence>MLRLPAPWHVRQLDGDIAMSLFAISAVPDTGAGERWPDFDHRQLVATTQVKPPRYVDGSARSPMQA</sequence>
<dbReference type="EMBL" id="CP016438">
    <property type="protein sequence ID" value="ANS70778.1"/>
    <property type="molecule type" value="Genomic_DNA"/>
</dbReference>
<reference evidence="1 2" key="1">
    <citation type="submission" date="2016-07" db="EMBL/GenBank/DDBJ databases">
        <title>Enhancement of antibiotic productionsby engineered nitrateutilization in actinobacteria.</title>
        <authorList>
            <person name="Meng S.C."/>
        </authorList>
    </citation>
    <scope>NUCLEOTIDE SEQUENCE [LARGE SCALE GENOMIC DNA]</scope>
    <source>
        <strain evidence="1 2">NRRL 2936</strain>
    </source>
</reference>